<proteinExistence type="predicted"/>
<accession>A0ABY9E1C1</accession>
<evidence type="ECO:0000313" key="2">
    <source>
        <dbReference type="Proteomes" id="UP001321460"/>
    </source>
</evidence>
<reference evidence="1 2" key="1">
    <citation type="submission" date="2022-05" db="EMBL/GenBank/DDBJ databases">
        <title>Treponema leporis L2 test.</title>
        <authorList>
            <person name="Cejkova D."/>
        </authorList>
    </citation>
    <scope>NUCLEOTIDE SEQUENCE [LARGE SCALE GENOMIC DNA]</scope>
    <source>
        <strain evidence="1 2">L2</strain>
    </source>
</reference>
<sequence>MDDARYAEWSASLVQLPDTHFFDLMRLYLGVLKTPFHKQRLVQQLSAFLQRKSIQNAVVQMLDELDLLFISVVMCVPRATLELLTIFFLERVAQAEIRTRLLNLEERLILYRIPQMPGEVTQAEVASVAQNGRVRQTPCYGINPLLQKALSTVAGLNLFLIPQKRMRPSAQLLTTDLMLCALYSFFTHGENLLKVDGTFRKKAFVMFQALFPVDPDVVSVALPAYLQRTGEERGTSRLLQEGRRVLEHLGLIVCESAQVHVQDKRWASFFSLTALERAVYLTVASTAILRKEVLVQRAQALRTLLCVLHPDAQYAPEDLTRVYRILVEEAAPSVAADFFSSLSLSKDTMLQKRKGALHDSSVFSMQSAITAIRTAQLFGLLCVKDGLCALNEALFKGQYTRGPGMVLSATAELTIFPDGDMQGVLPILSCAHVCSLQTVATFELNKKSCTTGFARGLTVQALAQALECKTGEQVPQNILSSFRQWYAQITALTLRRGFVMQVDSSQQAFFESGGPLHPLVRTRLAEGVYFFDECQECMLYQALARARLSYLCEPIDTATPLFRPGEQGARALHVPSFSFPVRSARGVSEESTRDFAHLGAFVLETPNVSCTHSAADTPSISEQTGGVAHVQSEEDVDPSTSGATGKYWDKAQWRKVQRMQRAVRLQRLKEFEAHLQQLKLDATEQTELRARLQRGLILDRMQLSSETIRRERTEASGVDFLGKYRLAECALRSGALLEIETSSGQSVHKIVGTVCAIEKCEEDALLHVCVHAELPPERVSIARASRIVLLKNSIFS</sequence>
<organism evidence="1 2">
    <name type="scientific">Treponema paraluiscuniculi</name>
    <dbReference type="NCBI Taxonomy" id="53435"/>
    <lineage>
        <taxon>Bacteria</taxon>
        <taxon>Pseudomonadati</taxon>
        <taxon>Spirochaetota</taxon>
        <taxon>Spirochaetia</taxon>
        <taxon>Spirochaetales</taxon>
        <taxon>Treponemataceae</taxon>
        <taxon>Treponema</taxon>
    </lineage>
</organism>
<dbReference type="EMBL" id="CP097901">
    <property type="protein sequence ID" value="WKC71909.1"/>
    <property type="molecule type" value="Genomic_DNA"/>
</dbReference>
<protein>
    <recommendedName>
        <fullName evidence="3">Helicase XPB/Ssl2 N-terminal domain-containing protein</fullName>
    </recommendedName>
</protein>
<keyword evidence="2" id="KW-1185">Reference proteome</keyword>
<dbReference type="Proteomes" id="UP001321460">
    <property type="component" value="Chromosome"/>
</dbReference>
<name>A0ABY9E1C1_9SPIR</name>
<gene>
    <name evidence="1" type="ORF">TPLL2_0021</name>
</gene>
<evidence type="ECO:0008006" key="3">
    <source>
        <dbReference type="Google" id="ProtNLM"/>
    </source>
</evidence>
<evidence type="ECO:0000313" key="1">
    <source>
        <dbReference type="EMBL" id="WKC71909.1"/>
    </source>
</evidence>